<dbReference type="SUPFAM" id="SSF53098">
    <property type="entry name" value="Ribonuclease H-like"/>
    <property type="match status" value="1"/>
</dbReference>
<gene>
    <name evidence="2" type="ORF">OCTVUL_1B023276</name>
</gene>
<dbReference type="CDD" id="cd09276">
    <property type="entry name" value="Rnase_HI_RT_non_LTR"/>
    <property type="match status" value="1"/>
</dbReference>
<reference evidence="2" key="1">
    <citation type="submission" date="2023-08" db="EMBL/GenBank/DDBJ databases">
        <authorList>
            <person name="Alioto T."/>
            <person name="Alioto T."/>
            <person name="Gomez Garrido J."/>
        </authorList>
    </citation>
    <scope>NUCLEOTIDE SEQUENCE</scope>
</reference>
<dbReference type="InterPro" id="IPR012337">
    <property type="entry name" value="RNaseH-like_sf"/>
</dbReference>
<organism evidence="2 3">
    <name type="scientific">Octopus vulgaris</name>
    <name type="common">Common octopus</name>
    <dbReference type="NCBI Taxonomy" id="6645"/>
    <lineage>
        <taxon>Eukaryota</taxon>
        <taxon>Metazoa</taxon>
        <taxon>Spiralia</taxon>
        <taxon>Lophotrochozoa</taxon>
        <taxon>Mollusca</taxon>
        <taxon>Cephalopoda</taxon>
        <taxon>Coleoidea</taxon>
        <taxon>Octopodiformes</taxon>
        <taxon>Octopoda</taxon>
        <taxon>Incirrata</taxon>
        <taxon>Octopodidae</taxon>
        <taxon>Octopus</taxon>
    </lineage>
</organism>
<proteinExistence type="predicted"/>
<dbReference type="GO" id="GO:0004523">
    <property type="term" value="F:RNA-DNA hybrid ribonuclease activity"/>
    <property type="evidence" value="ECO:0007669"/>
    <property type="project" value="InterPro"/>
</dbReference>
<dbReference type="InterPro" id="IPR036397">
    <property type="entry name" value="RNaseH_sf"/>
</dbReference>
<evidence type="ECO:0000259" key="1">
    <source>
        <dbReference type="PROSITE" id="PS50879"/>
    </source>
</evidence>
<dbReference type="AlphaFoldDB" id="A0AA36B5G5"/>
<sequence>MPVDVQLVTAQQTLASLPNSPDVFFYTDCSTREGTTNGGACVVVLIHDAVVLERHAPTRAHSNSFHSERAAFNEALRWLQANDNRASTTTVCDCKSLVEALDNPFPQDSTIRELQQTAALVEAGKILTVTWVPGHCNLRGNELADMQAKRGSVLPQPDATIDTAIRQAVIRRTFQPTPIQHPRLKEVFTKKPDERTEAALSKVDFTDMIRFRSGHHPALRRWQKMAECSDTDQCRLCNEEVESAEHLWLRCPADCGTLYPPTRGYNG</sequence>
<dbReference type="EMBL" id="OX597822">
    <property type="protein sequence ID" value="CAI9727738.1"/>
    <property type="molecule type" value="Genomic_DNA"/>
</dbReference>
<dbReference type="GO" id="GO:0003676">
    <property type="term" value="F:nucleic acid binding"/>
    <property type="evidence" value="ECO:0007669"/>
    <property type="project" value="InterPro"/>
</dbReference>
<evidence type="ECO:0000313" key="2">
    <source>
        <dbReference type="EMBL" id="CAI9727738.1"/>
    </source>
</evidence>
<evidence type="ECO:0000313" key="3">
    <source>
        <dbReference type="Proteomes" id="UP001162480"/>
    </source>
</evidence>
<dbReference type="PROSITE" id="PS50879">
    <property type="entry name" value="RNASE_H_1"/>
    <property type="match status" value="1"/>
</dbReference>
<dbReference type="Gene3D" id="3.30.420.10">
    <property type="entry name" value="Ribonuclease H-like superfamily/Ribonuclease H"/>
    <property type="match status" value="1"/>
</dbReference>
<accession>A0AA36B5G5</accession>
<protein>
    <submittedName>
        <fullName evidence="2">P53-induced protein with a death</fullName>
    </submittedName>
</protein>
<dbReference type="Proteomes" id="UP001162480">
    <property type="component" value="Chromosome 9"/>
</dbReference>
<feature type="domain" description="RNase H type-1" evidence="1">
    <location>
        <begin position="19"/>
        <end position="153"/>
    </location>
</feature>
<keyword evidence="3" id="KW-1185">Reference proteome</keyword>
<dbReference type="Pfam" id="PF00075">
    <property type="entry name" value="RNase_H"/>
    <property type="match status" value="1"/>
</dbReference>
<name>A0AA36B5G5_OCTVU</name>
<dbReference type="InterPro" id="IPR002156">
    <property type="entry name" value="RNaseH_domain"/>
</dbReference>